<dbReference type="RefSeq" id="WP_003489703.1">
    <property type="nucleotide sequence ID" value="NZ_CBCRVC010000006.1"/>
</dbReference>
<proteinExistence type="predicted"/>
<accession>A0ABX4K162</accession>
<organism evidence="1 2">
    <name type="scientific">Clostridium sporogenes</name>
    <dbReference type="NCBI Taxonomy" id="1509"/>
    <lineage>
        <taxon>Bacteria</taxon>
        <taxon>Bacillati</taxon>
        <taxon>Bacillota</taxon>
        <taxon>Clostridia</taxon>
        <taxon>Eubacteriales</taxon>
        <taxon>Clostridiaceae</taxon>
        <taxon>Clostridium</taxon>
    </lineage>
</organism>
<name>A0ABX4K162_CLOSG</name>
<evidence type="ECO:0000313" key="2">
    <source>
        <dbReference type="Proteomes" id="UP000223854"/>
    </source>
</evidence>
<gene>
    <name evidence="1" type="ORF">CRX47_03150</name>
</gene>
<comment type="caution">
    <text evidence="1">The sequence shown here is derived from an EMBL/GenBank/DDBJ whole genome shotgun (WGS) entry which is preliminary data.</text>
</comment>
<dbReference type="EMBL" id="PDLH01000007">
    <property type="protein sequence ID" value="PHG98887.1"/>
    <property type="molecule type" value="Genomic_DNA"/>
</dbReference>
<sequence length="73" mass="8674">MDNETMVNHPKHYNSGKFETTDVIEDWNLNFNLGNAIKYIARAEHKGNKKEDLEKAVWYLEREISKAIYEEDK</sequence>
<dbReference type="InterPro" id="IPR021739">
    <property type="entry name" value="SaV-like"/>
</dbReference>
<dbReference type="Proteomes" id="UP000223854">
    <property type="component" value="Unassembled WGS sequence"/>
</dbReference>
<keyword evidence="2" id="KW-1185">Reference proteome</keyword>
<protein>
    <submittedName>
        <fullName evidence="1">DUF3310 domain-containing protein</fullName>
    </submittedName>
</protein>
<evidence type="ECO:0000313" key="1">
    <source>
        <dbReference type="EMBL" id="PHG98887.1"/>
    </source>
</evidence>
<reference evidence="1 2" key="1">
    <citation type="submission" date="2017-09" db="EMBL/GenBank/DDBJ databases">
        <title>FDA dAtabase for Regulatory Grade micrObial Sequences (FDA-ARGOS): Supporting development and validation of Infectious Disease Dx tests.</title>
        <authorList>
            <person name="Kerrigan L."/>
            <person name="Long C."/>
            <person name="Tallon L.J."/>
            <person name="Sadzewicz L."/>
            <person name="Ott S."/>
            <person name="Zhao X."/>
            <person name="Nagaraj S."/>
            <person name="Vavikolanu K."/>
            <person name="Aluvathingal J."/>
            <person name="Nadendla S."/>
            <person name="Sichtig H."/>
        </authorList>
    </citation>
    <scope>NUCLEOTIDE SEQUENCE [LARGE SCALE GENOMIC DNA]</scope>
    <source>
        <strain evidence="1 2">FDAARGOS_423</strain>
    </source>
</reference>
<dbReference type="Pfam" id="PF11753">
    <property type="entry name" value="DUF3310"/>
    <property type="match status" value="1"/>
</dbReference>